<protein>
    <recommendedName>
        <fullName evidence="5">Secreted protein</fullName>
    </recommendedName>
</protein>
<feature type="chain" id="PRO_5023114610" description="Secreted protein" evidence="2">
    <location>
        <begin position="22"/>
        <end position="78"/>
    </location>
</feature>
<dbReference type="Proteomes" id="UP000324974">
    <property type="component" value="Chromosome"/>
</dbReference>
<keyword evidence="4" id="KW-1185">Reference proteome</keyword>
<dbReference type="EMBL" id="CP042425">
    <property type="protein sequence ID" value="QEL15253.1"/>
    <property type="molecule type" value="Genomic_DNA"/>
</dbReference>
<keyword evidence="2" id="KW-0732">Signal</keyword>
<reference evidence="4" key="1">
    <citation type="submission" date="2019-08" db="EMBL/GenBank/DDBJ databases">
        <title>Limnoglobus roseus gen. nov., sp. nov., a novel freshwater planctomycete with a giant genome from the family Gemmataceae.</title>
        <authorList>
            <person name="Kulichevskaya I.S."/>
            <person name="Naumoff D.G."/>
            <person name="Miroshnikov K."/>
            <person name="Ivanova A."/>
            <person name="Philippov D.A."/>
            <person name="Hakobyan A."/>
            <person name="Rijpstra I.C."/>
            <person name="Sinninghe Damste J.S."/>
            <person name="Liesack W."/>
            <person name="Dedysh S.N."/>
        </authorList>
    </citation>
    <scope>NUCLEOTIDE SEQUENCE [LARGE SCALE GENOMIC DNA]</scope>
    <source>
        <strain evidence="4">PX52</strain>
    </source>
</reference>
<gene>
    <name evidence="3" type="ORF">PX52LOC_02168</name>
</gene>
<feature type="signal peptide" evidence="2">
    <location>
        <begin position="1"/>
        <end position="21"/>
    </location>
</feature>
<evidence type="ECO:0000313" key="3">
    <source>
        <dbReference type="EMBL" id="QEL15253.1"/>
    </source>
</evidence>
<accession>A0A5C1AAQ0</accession>
<organism evidence="3 4">
    <name type="scientific">Limnoglobus roseus</name>
    <dbReference type="NCBI Taxonomy" id="2598579"/>
    <lineage>
        <taxon>Bacteria</taxon>
        <taxon>Pseudomonadati</taxon>
        <taxon>Planctomycetota</taxon>
        <taxon>Planctomycetia</taxon>
        <taxon>Gemmatales</taxon>
        <taxon>Gemmataceae</taxon>
        <taxon>Limnoglobus</taxon>
    </lineage>
</organism>
<dbReference type="AlphaFoldDB" id="A0A5C1AAQ0"/>
<dbReference type="RefSeq" id="WP_149110080.1">
    <property type="nucleotide sequence ID" value="NZ_CP042425.1"/>
</dbReference>
<dbReference type="PROSITE" id="PS51257">
    <property type="entry name" value="PROKAR_LIPOPROTEIN"/>
    <property type="match status" value="1"/>
</dbReference>
<name>A0A5C1AAQ0_9BACT</name>
<dbReference type="KEGG" id="lrs:PX52LOC_02168"/>
<evidence type="ECO:0000313" key="4">
    <source>
        <dbReference type="Proteomes" id="UP000324974"/>
    </source>
</evidence>
<evidence type="ECO:0000256" key="2">
    <source>
        <dbReference type="SAM" id="SignalP"/>
    </source>
</evidence>
<sequence length="78" mass="8728">MRQIKRLFLVLVLATSMLGCGKSSGGKVEIKDASPEQIAEQEANQKSVTNAEADRQKNLPKEKTQQQSVDDAERSRRR</sequence>
<feature type="compositionally biased region" description="Basic and acidic residues" evidence="1">
    <location>
        <begin position="52"/>
        <end position="64"/>
    </location>
</feature>
<proteinExistence type="predicted"/>
<evidence type="ECO:0000256" key="1">
    <source>
        <dbReference type="SAM" id="MobiDB-lite"/>
    </source>
</evidence>
<evidence type="ECO:0008006" key="5">
    <source>
        <dbReference type="Google" id="ProtNLM"/>
    </source>
</evidence>
<feature type="region of interest" description="Disordered" evidence="1">
    <location>
        <begin position="22"/>
        <end position="78"/>
    </location>
</feature>